<feature type="domain" description="AB hydrolase-1" evidence="7">
    <location>
        <begin position="71"/>
        <end position="338"/>
    </location>
</feature>
<keyword evidence="3" id="KW-0808">Transferase</keyword>
<dbReference type="InterPro" id="IPR051321">
    <property type="entry name" value="PHA/PHB_synthase"/>
</dbReference>
<dbReference type="RefSeq" id="WP_381430556.1">
    <property type="nucleotide sequence ID" value="NZ_JBHSNO010000001.1"/>
</dbReference>
<protein>
    <recommendedName>
        <fullName evidence="2">Poly(3-hydroxyalkanoate) polymerase subunit PhaC</fullName>
    </recommendedName>
    <alternativeName>
        <fullName evidence="6">PHB synthase subunit PhaC</fullName>
    </alternativeName>
</protein>
<dbReference type="PANTHER" id="PTHR36837">
    <property type="entry name" value="POLY(3-HYDROXYALKANOATE) POLYMERASE SUBUNIT PHAC"/>
    <property type="match status" value="1"/>
</dbReference>
<sequence>MYSSARELDNWVDQLPEEYKDGYRRLKRMTEVLTTEAEPQVGQTPKEVIWTKNKTKLYRYQPAVKKTNKVPILMIYALINKPYILDLYPGNSLIEHLTNQGHDVYLLDWGTFGYEDRHLKFDNFILDYIPRAVKKVLRTSEANEISLLGYCMGGTMTSIFAALHHDLPIRNLIFMTSPFDFADAGLYSNFLDKRYFNLDKLVDTLGLIPHDMIDFGNKLLNPIANVYGPYVGLANRADNDAFVHNWKLMQKWLNDGIPFPGEAYRQWIREFYQENKLINDELYIRGRKVELSKITANVLNIAAKRDNIANPIQIEPLMDKISSKDKTYHLMDTGHVSVVVGRKAVNELYPLVDNWLTSHSK</sequence>
<dbReference type="SUPFAM" id="SSF53474">
    <property type="entry name" value="alpha/beta-Hydrolases"/>
    <property type="match status" value="1"/>
</dbReference>
<gene>
    <name evidence="8" type="primary">phaC</name>
    <name evidence="8" type="ORF">ACFPRA_02070</name>
</gene>
<evidence type="ECO:0000259" key="7">
    <source>
        <dbReference type="Pfam" id="PF00561"/>
    </source>
</evidence>
<organism evidence="8 9">
    <name type="scientific">Sporosarcina soli</name>
    <dbReference type="NCBI Taxonomy" id="334736"/>
    <lineage>
        <taxon>Bacteria</taxon>
        <taxon>Bacillati</taxon>
        <taxon>Bacillota</taxon>
        <taxon>Bacilli</taxon>
        <taxon>Bacillales</taxon>
        <taxon>Caryophanaceae</taxon>
        <taxon>Sporosarcina</taxon>
    </lineage>
</organism>
<evidence type="ECO:0000313" key="8">
    <source>
        <dbReference type="EMBL" id="MFC5587695.1"/>
    </source>
</evidence>
<evidence type="ECO:0000256" key="6">
    <source>
        <dbReference type="ARBA" id="ARBA00033356"/>
    </source>
</evidence>
<accession>A0ABW0TE37</accession>
<dbReference type="InterPro" id="IPR000073">
    <property type="entry name" value="AB_hydrolase_1"/>
</dbReference>
<evidence type="ECO:0000313" key="9">
    <source>
        <dbReference type="Proteomes" id="UP001596109"/>
    </source>
</evidence>
<proteinExistence type="predicted"/>
<evidence type="ECO:0000256" key="4">
    <source>
        <dbReference type="ARBA" id="ARBA00022752"/>
    </source>
</evidence>
<dbReference type="InterPro" id="IPR029058">
    <property type="entry name" value="AB_hydrolase_fold"/>
</dbReference>
<keyword evidence="9" id="KW-1185">Reference proteome</keyword>
<evidence type="ECO:0000256" key="2">
    <source>
        <dbReference type="ARBA" id="ARBA00019065"/>
    </source>
</evidence>
<dbReference type="NCBIfam" id="TIGR01836">
    <property type="entry name" value="PHA_synth_III_C"/>
    <property type="match status" value="1"/>
</dbReference>
<keyword evidence="5" id="KW-0012">Acyltransferase</keyword>
<reference evidence="9" key="1">
    <citation type="journal article" date="2019" name="Int. J. Syst. Evol. Microbiol.">
        <title>The Global Catalogue of Microorganisms (GCM) 10K type strain sequencing project: providing services to taxonomists for standard genome sequencing and annotation.</title>
        <authorList>
            <consortium name="The Broad Institute Genomics Platform"/>
            <consortium name="The Broad Institute Genome Sequencing Center for Infectious Disease"/>
            <person name="Wu L."/>
            <person name="Ma J."/>
        </authorList>
    </citation>
    <scope>NUCLEOTIDE SEQUENCE [LARGE SCALE GENOMIC DNA]</scope>
    <source>
        <strain evidence="9">CGMCC 4.1434</strain>
    </source>
</reference>
<dbReference type="Pfam" id="PF00561">
    <property type="entry name" value="Abhydrolase_1"/>
    <property type="match status" value="1"/>
</dbReference>
<comment type="pathway">
    <text evidence="1">Biopolymer metabolism; poly-(R)-3-hydroxybutanoate biosynthesis.</text>
</comment>
<keyword evidence="4" id="KW-0583">PHB biosynthesis</keyword>
<evidence type="ECO:0000256" key="3">
    <source>
        <dbReference type="ARBA" id="ARBA00022679"/>
    </source>
</evidence>
<dbReference type="PANTHER" id="PTHR36837:SF2">
    <property type="entry name" value="POLY(3-HYDROXYALKANOATE) POLYMERASE SUBUNIT PHAC"/>
    <property type="match status" value="1"/>
</dbReference>
<dbReference type="Proteomes" id="UP001596109">
    <property type="component" value="Unassembled WGS sequence"/>
</dbReference>
<evidence type="ECO:0000256" key="5">
    <source>
        <dbReference type="ARBA" id="ARBA00023315"/>
    </source>
</evidence>
<evidence type="ECO:0000256" key="1">
    <source>
        <dbReference type="ARBA" id="ARBA00004683"/>
    </source>
</evidence>
<dbReference type="Gene3D" id="3.40.50.1820">
    <property type="entry name" value="alpha/beta hydrolase"/>
    <property type="match status" value="1"/>
</dbReference>
<dbReference type="InterPro" id="IPR010125">
    <property type="entry name" value="PHA_synth_III_C"/>
</dbReference>
<comment type="caution">
    <text evidence="8">The sequence shown here is derived from an EMBL/GenBank/DDBJ whole genome shotgun (WGS) entry which is preliminary data.</text>
</comment>
<dbReference type="EMBL" id="JBHSNO010000001">
    <property type="protein sequence ID" value="MFC5587695.1"/>
    <property type="molecule type" value="Genomic_DNA"/>
</dbReference>
<name>A0ABW0TE37_9BACL</name>